<proteinExistence type="predicted"/>
<organism evidence="1">
    <name type="scientific">marine metagenome</name>
    <dbReference type="NCBI Taxonomy" id="408172"/>
    <lineage>
        <taxon>unclassified sequences</taxon>
        <taxon>metagenomes</taxon>
        <taxon>ecological metagenomes</taxon>
    </lineage>
</organism>
<accession>A0A382DRS3</accession>
<reference evidence="1" key="1">
    <citation type="submission" date="2018-05" db="EMBL/GenBank/DDBJ databases">
        <authorList>
            <person name="Lanie J.A."/>
            <person name="Ng W.-L."/>
            <person name="Kazmierczak K.M."/>
            <person name="Andrzejewski T.M."/>
            <person name="Davidsen T.M."/>
            <person name="Wayne K.J."/>
            <person name="Tettelin H."/>
            <person name="Glass J.I."/>
            <person name="Rusch D."/>
            <person name="Podicherti R."/>
            <person name="Tsui H.-C.T."/>
            <person name="Winkler M.E."/>
        </authorList>
    </citation>
    <scope>NUCLEOTIDE SEQUENCE</scope>
</reference>
<dbReference type="AlphaFoldDB" id="A0A382DRS3"/>
<name>A0A382DRS3_9ZZZZ</name>
<protein>
    <submittedName>
        <fullName evidence="1">Uncharacterized protein</fullName>
    </submittedName>
</protein>
<gene>
    <name evidence="1" type="ORF">METZ01_LOCUS193518</name>
</gene>
<dbReference type="EMBL" id="UINC01040587">
    <property type="protein sequence ID" value="SVB40664.1"/>
    <property type="molecule type" value="Genomic_DNA"/>
</dbReference>
<sequence>MPKVCFLFVFLLVTTSKSFAVEPTLDQQAMVYFNMSFDAGHTKKPTYDFGLRFDRGLVQPGEMMMMNQLISKPAAFNLKLNKYGVKALELNGVDFAEEYYVYHGAETDPEVAAETTDKPKKKTKSLGEYIDKAPAGVLIGIVIATIALADSTSSN</sequence>
<evidence type="ECO:0000313" key="1">
    <source>
        <dbReference type="EMBL" id="SVB40664.1"/>
    </source>
</evidence>